<evidence type="ECO:0000313" key="2">
    <source>
        <dbReference type="EMBL" id="KAF7284474.1"/>
    </source>
</evidence>
<dbReference type="AlphaFoldDB" id="A0A834MMR3"/>
<comment type="caution">
    <text evidence="2">The sequence shown here is derived from an EMBL/GenBank/DDBJ whole genome shotgun (WGS) entry which is preliminary data.</text>
</comment>
<dbReference type="EMBL" id="JAACXV010000077">
    <property type="protein sequence ID" value="KAF7284474.1"/>
    <property type="molecule type" value="Genomic_DNA"/>
</dbReference>
<reference evidence="2" key="1">
    <citation type="submission" date="2020-08" db="EMBL/GenBank/DDBJ databases">
        <title>Genome sequencing and assembly of the red palm weevil Rhynchophorus ferrugineus.</title>
        <authorList>
            <person name="Dias G.B."/>
            <person name="Bergman C.M."/>
            <person name="Manee M."/>
        </authorList>
    </citation>
    <scope>NUCLEOTIDE SEQUENCE</scope>
    <source>
        <strain evidence="2">AA-2017</strain>
        <tissue evidence="2">Whole larva</tissue>
    </source>
</reference>
<protein>
    <submittedName>
        <fullName evidence="2">Uncharacterized protein</fullName>
    </submittedName>
</protein>
<keyword evidence="3" id="KW-1185">Reference proteome</keyword>
<gene>
    <name evidence="2" type="ORF">GWI33_022068</name>
</gene>
<accession>A0A834MMR3</accession>
<name>A0A834MMR3_RHYFE</name>
<dbReference type="Proteomes" id="UP000625711">
    <property type="component" value="Unassembled WGS sequence"/>
</dbReference>
<feature type="compositionally biased region" description="Low complexity" evidence="1">
    <location>
        <begin position="22"/>
        <end position="36"/>
    </location>
</feature>
<organism evidence="2 3">
    <name type="scientific">Rhynchophorus ferrugineus</name>
    <name type="common">Red palm weevil</name>
    <name type="synonym">Curculio ferrugineus</name>
    <dbReference type="NCBI Taxonomy" id="354439"/>
    <lineage>
        <taxon>Eukaryota</taxon>
        <taxon>Metazoa</taxon>
        <taxon>Ecdysozoa</taxon>
        <taxon>Arthropoda</taxon>
        <taxon>Hexapoda</taxon>
        <taxon>Insecta</taxon>
        <taxon>Pterygota</taxon>
        <taxon>Neoptera</taxon>
        <taxon>Endopterygota</taxon>
        <taxon>Coleoptera</taxon>
        <taxon>Polyphaga</taxon>
        <taxon>Cucujiformia</taxon>
        <taxon>Curculionidae</taxon>
        <taxon>Dryophthorinae</taxon>
        <taxon>Rhynchophorus</taxon>
    </lineage>
</organism>
<feature type="region of interest" description="Disordered" evidence="1">
    <location>
        <begin position="1"/>
        <end position="78"/>
    </location>
</feature>
<proteinExistence type="predicted"/>
<sequence length="94" mass="10178">MTSSGRRVSDFNFGMDGRRDASNAADADATAPFRTTTHQHTGLAGEVSATPEEGQETIVEPSTTSDDRSPNSRMRRRVACKAAYDRNVTIGSDR</sequence>
<evidence type="ECO:0000256" key="1">
    <source>
        <dbReference type="SAM" id="MobiDB-lite"/>
    </source>
</evidence>
<evidence type="ECO:0000313" key="3">
    <source>
        <dbReference type="Proteomes" id="UP000625711"/>
    </source>
</evidence>